<dbReference type="PANTHER" id="PTHR37690:SF1">
    <property type="entry name" value="CHORISMATE DEHYDRATASE"/>
    <property type="match status" value="1"/>
</dbReference>
<dbReference type="InterPro" id="IPR030868">
    <property type="entry name" value="MqnA"/>
</dbReference>
<evidence type="ECO:0000313" key="6">
    <source>
        <dbReference type="Proteomes" id="UP000037175"/>
    </source>
</evidence>
<dbReference type="CDD" id="cd13634">
    <property type="entry name" value="PBP2_Sco4506"/>
    <property type="match status" value="1"/>
</dbReference>
<protein>
    <recommendedName>
        <fullName evidence="4">Chorismate dehydratase</fullName>
        <ecNumber evidence="4">4.2.1.151</ecNumber>
    </recommendedName>
    <alternativeName>
        <fullName evidence="4">Menaquinone biosynthetic enzyme MqnA</fullName>
    </alternativeName>
</protein>
<evidence type="ECO:0000256" key="4">
    <source>
        <dbReference type="HAMAP-Rule" id="MF_00995"/>
    </source>
</evidence>
<proteinExistence type="inferred from homology"/>
<organism evidence="5 6">
    <name type="scientific">Thermincola ferriacetica</name>
    <dbReference type="NCBI Taxonomy" id="281456"/>
    <lineage>
        <taxon>Bacteria</taxon>
        <taxon>Bacillati</taxon>
        <taxon>Bacillota</taxon>
        <taxon>Clostridia</taxon>
        <taxon>Eubacteriales</taxon>
        <taxon>Thermincolaceae</taxon>
        <taxon>Thermincola</taxon>
    </lineage>
</organism>
<dbReference type="Proteomes" id="UP000037175">
    <property type="component" value="Unassembled WGS sequence"/>
</dbReference>
<comment type="caution">
    <text evidence="5">The sequence shown here is derived from an EMBL/GenBank/DDBJ whole genome shotgun (WGS) entry which is preliminary data.</text>
</comment>
<evidence type="ECO:0000256" key="3">
    <source>
        <dbReference type="ARBA" id="ARBA00023239"/>
    </source>
</evidence>
<name>A0A0L6W6C3_9FIRM</name>
<evidence type="ECO:0000256" key="2">
    <source>
        <dbReference type="ARBA" id="ARBA00022428"/>
    </source>
</evidence>
<sequence length="283" mass="32020">MKKIRIGYIEYLNCLPIYYALEEGTVKLEAKLVKGPPTKLNRMFLEGQLDITPISSIEYARNPDKVVILPDISISADGNVESIFLFSKIPVTELEGHTVALTTSSATSVVLLKILFDHYYHVKVNYVDRKPDLPTMLKNTAAALLIGDDAILAREKYKELAGQPLIVTDLGEVWKKFTGMKMVYALWVIRQGFVDDNPGETAEIAGIFRKAKEIGLNSLDLLAGKAAEHYNLPKELFDHYYETIRYDFGEEEQTALLTYYDYAYKSGLIPERVKLRIWGENIG</sequence>
<dbReference type="GO" id="GO:0009234">
    <property type="term" value="P:menaquinone biosynthetic process"/>
    <property type="evidence" value="ECO:0007669"/>
    <property type="project" value="UniProtKB-UniRule"/>
</dbReference>
<dbReference type="InterPro" id="IPR003773">
    <property type="entry name" value="Menaquinone_biosynth"/>
</dbReference>
<evidence type="ECO:0000313" key="5">
    <source>
        <dbReference type="EMBL" id="KNZ70664.1"/>
    </source>
</evidence>
<dbReference type="EC" id="4.2.1.151" evidence="4"/>
<comment type="similarity">
    <text evidence="4">Belongs to the MqnA/MqnD family. MqnA subfamily.</text>
</comment>
<accession>A0A0L6W6C3</accession>
<dbReference type="RefSeq" id="WP_052216597.1">
    <property type="nucleotide sequence ID" value="NZ_LGTE01000002.1"/>
</dbReference>
<evidence type="ECO:0000256" key="1">
    <source>
        <dbReference type="ARBA" id="ARBA00004863"/>
    </source>
</evidence>
<dbReference type="AlphaFoldDB" id="A0A0L6W6C3"/>
<dbReference type="SUPFAM" id="SSF53850">
    <property type="entry name" value="Periplasmic binding protein-like II"/>
    <property type="match status" value="1"/>
</dbReference>
<dbReference type="Gene3D" id="3.40.190.10">
    <property type="entry name" value="Periplasmic binding protein-like II"/>
    <property type="match status" value="2"/>
</dbReference>
<comment type="pathway">
    <text evidence="1 4">Quinol/quinone metabolism; menaquinone biosynthesis.</text>
</comment>
<dbReference type="HAMAP" id="MF_00995">
    <property type="entry name" value="MqnA"/>
    <property type="match status" value="1"/>
</dbReference>
<dbReference type="UniPathway" id="UPA00079"/>
<keyword evidence="3 4" id="KW-0456">Lyase</keyword>
<dbReference type="PANTHER" id="PTHR37690">
    <property type="entry name" value="CHORISMATE DEHYDRATASE"/>
    <property type="match status" value="1"/>
</dbReference>
<keyword evidence="6" id="KW-1185">Reference proteome</keyword>
<dbReference type="PATRIC" id="fig|281456.6.peg.359"/>
<reference evidence="6" key="1">
    <citation type="submission" date="2015-07" db="EMBL/GenBank/DDBJ databases">
        <title>Complete Genome of Thermincola ferriacetica strain Z-0001T.</title>
        <authorList>
            <person name="Lusk B."/>
            <person name="Badalamenti J.P."/>
            <person name="Parameswaran P."/>
            <person name="Bond D.R."/>
            <person name="Torres C.I."/>
        </authorList>
    </citation>
    <scope>NUCLEOTIDE SEQUENCE [LARGE SCALE GENOMIC DNA]</scope>
    <source>
        <strain evidence="6">Z-0001</strain>
    </source>
</reference>
<gene>
    <name evidence="4" type="primary">mqnA</name>
    <name evidence="5" type="ORF">Tfer_0342</name>
</gene>
<dbReference type="EMBL" id="LGTE01000002">
    <property type="protein sequence ID" value="KNZ70664.1"/>
    <property type="molecule type" value="Genomic_DNA"/>
</dbReference>
<comment type="function">
    <text evidence="4">Catalyzes the dehydration of chorismate into 3-[(1-carboxyvinyl)oxy]benzoate, a step in the biosynthesis of menaquinone (MK, vitamin K2).</text>
</comment>
<comment type="catalytic activity">
    <reaction evidence="4">
        <text>chorismate = 3-[(1-carboxyvinyl)-oxy]benzoate + H2O</text>
        <dbReference type="Rhea" id="RHEA:40051"/>
        <dbReference type="ChEBI" id="CHEBI:15377"/>
        <dbReference type="ChEBI" id="CHEBI:29748"/>
        <dbReference type="ChEBI" id="CHEBI:76981"/>
        <dbReference type="EC" id="4.2.1.151"/>
    </reaction>
</comment>
<dbReference type="GO" id="GO:0016836">
    <property type="term" value="F:hydro-lyase activity"/>
    <property type="evidence" value="ECO:0007669"/>
    <property type="project" value="UniProtKB-UniRule"/>
</dbReference>
<dbReference type="Pfam" id="PF02621">
    <property type="entry name" value="VitK2_biosynth"/>
    <property type="match status" value="1"/>
</dbReference>
<keyword evidence="2 4" id="KW-0474">Menaquinone biosynthesis</keyword>